<comment type="similarity">
    <text evidence="1 7">Belongs to the aldehyde dehydrogenase family.</text>
</comment>
<dbReference type="Proteomes" id="UP000325113">
    <property type="component" value="Unassembled WGS sequence"/>
</dbReference>
<evidence type="ECO:0000256" key="5">
    <source>
        <dbReference type="ARBA" id="ARBA00030806"/>
    </source>
</evidence>
<dbReference type="InterPro" id="IPR016160">
    <property type="entry name" value="Ald_DH_CS_CYS"/>
</dbReference>
<dbReference type="InterPro" id="IPR029510">
    <property type="entry name" value="Ald_DH_CS_GLU"/>
</dbReference>
<dbReference type="PANTHER" id="PTHR43353">
    <property type="entry name" value="SUCCINATE-SEMIALDEHYDE DEHYDROGENASE, MITOCHONDRIAL"/>
    <property type="match status" value="1"/>
</dbReference>
<dbReference type="EC" id="1.2.1.24" evidence="2"/>
<evidence type="ECO:0000256" key="4">
    <source>
        <dbReference type="ARBA" id="ARBA00023002"/>
    </source>
</evidence>
<dbReference type="CDD" id="cd07103">
    <property type="entry name" value="ALDH_F5_SSADH_GabD"/>
    <property type="match status" value="1"/>
</dbReference>
<evidence type="ECO:0000313" key="12">
    <source>
        <dbReference type="Proteomes" id="UP000325113"/>
    </source>
</evidence>
<dbReference type="Gene3D" id="3.40.309.10">
    <property type="entry name" value="Aldehyde Dehydrogenase, Chain A, domain 2"/>
    <property type="match status" value="1"/>
</dbReference>
<accession>A0A5A8CQD5</accession>
<dbReference type="PROSITE" id="PS00687">
    <property type="entry name" value="ALDEHYDE_DEHYDR_GLU"/>
    <property type="match status" value="1"/>
</dbReference>
<reference evidence="11 12" key="1">
    <citation type="submission" date="2019-07" db="EMBL/GenBank/DDBJ databases">
        <title>Genomes of Cafeteria roenbergensis.</title>
        <authorList>
            <person name="Fischer M.G."/>
            <person name="Hackl T."/>
            <person name="Roman M."/>
        </authorList>
    </citation>
    <scope>NUCLEOTIDE SEQUENCE [LARGE SCALE GENOMIC DNA]</scope>
    <source>
        <strain evidence="9 12">Cflag</strain>
        <strain evidence="10 11">RCC970-E3</strain>
    </source>
</reference>
<protein>
    <recommendedName>
        <fullName evidence="3">Succinate-semialdehyde dehydrogenase, mitochondrial</fullName>
        <ecNumber evidence="2">1.2.1.24</ecNumber>
    </recommendedName>
    <alternativeName>
        <fullName evidence="5">NAD(+)-dependent succinic semialdehyde dehydrogenase</fullName>
    </alternativeName>
</protein>
<dbReference type="EMBL" id="VLTL01000027">
    <property type="protein sequence ID" value="KAA0168654.1"/>
    <property type="molecule type" value="Genomic_DNA"/>
</dbReference>
<comment type="caution">
    <text evidence="9">The sequence shown here is derived from an EMBL/GenBank/DDBJ whole genome shotgun (WGS) entry which is preliminary data.</text>
</comment>
<dbReference type="GO" id="GO:0004777">
    <property type="term" value="F:succinate-semialdehyde dehydrogenase (NAD+) activity"/>
    <property type="evidence" value="ECO:0007669"/>
    <property type="project" value="UniProtKB-EC"/>
</dbReference>
<proteinExistence type="inferred from homology"/>
<evidence type="ECO:0000256" key="1">
    <source>
        <dbReference type="ARBA" id="ARBA00009986"/>
    </source>
</evidence>
<dbReference type="PROSITE" id="PS00070">
    <property type="entry name" value="ALDEHYDE_DEHYDR_CYS"/>
    <property type="match status" value="1"/>
</dbReference>
<evidence type="ECO:0000256" key="6">
    <source>
        <dbReference type="PROSITE-ProRule" id="PRU10007"/>
    </source>
</evidence>
<keyword evidence="4 7" id="KW-0560">Oxidoreductase</keyword>
<dbReference type="Proteomes" id="UP000324907">
    <property type="component" value="Unassembled WGS sequence"/>
</dbReference>
<dbReference type="Gene3D" id="3.40.605.10">
    <property type="entry name" value="Aldehyde Dehydrogenase, Chain A, domain 1"/>
    <property type="match status" value="1"/>
</dbReference>
<dbReference type="Pfam" id="PF00171">
    <property type="entry name" value="Aldedh"/>
    <property type="match status" value="1"/>
</dbReference>
<evidence type="ECO:0000256" key="3">
    <source>
        <dbReference type="ARBA" id="ARBA00019842"/>
    </source>
</evidence>
<dbReference type="EMBL" id="VLTM01000093">
    <property type="protein sequence ID" value="KAA0154410.1"/>
    <property type="molecule type" value="Genomic_DNA"/>
</dbReference>
<evidence type="ECO:0000313" key="9">
    <source>
        <dbReference type="EMBL" id="KAA0154410.1"/>
    </source>
</evidence>
<dbReference type="InterPro" id="IPR016161">
    <property type="entry name" value="Ald_DH/histidinol_DH"/>
</dbReference>
<dbReference type="FunFam" id="3.40.605.10:FF:000007">
    <property type="entry name" value="NAD/NADP-dependent betaine aldehyde dehydrogenase"/>
    <property type="match status" value="1"/>
</dbReference>
<organism evidence="9 12">
    <name type="scientific">Cafeteria roenbergensis</name>
    <name type="common">Marine flagellate</name>
    <dbReference type="NCBI Taxonomy" id="33653"/>
    <lineage>
        <taxon>Eukaryota</taxon>
        <taxon>Sar</taxon>
        <taxon>Stramenopiles</taxon>
        <taxon>Bigyra</taxon>
        <taxon>Opalozoa</taxon>
        <taxon>Bicosoecida</taxon>
        <taxon>Cafeteriaceae</taxon>
        <taxon>Cafeteria</taxon>
    </lineage>
</organism>
<evidence type="ECO:0000313" key="11">
    <source>
        <dbReference type="Proteomes" id="UP000324907"/>
    </source>
</evidence>
<sequence length="508" mass="52483">MIRTAHALSRSPGLRAAAPLSRALSSGKTLDVRSPSTGELLQTVPSVTAAGARDAVRAAAAAQSAMAAMLPAEREAALLRLAAALEARSEELALTMAREAGKPLREARGEVAYSLGFFRWFAGEARRSYGRTIPTTHVDRRLWTIRQPVGLCALISPWNFPLAMLARKLAPAIAAGCASVMKPAEDTPLTALILAEEAARCGIPPDAASLLVCSRDDVAEVGEVLATDPAVKKLSFTGSTAVGKQLASWASGTVKRVSLELGGNAPAVVFRDADIGKAAAAIVASRFRNSGQTCVCTNRVLVDASVAGQLTDAMAELIDGLVIGDAADERTDVGPLVNERAAASAASFQQQALDAGARPVVGGRGRVSAAGGVRRVGDAPTAEFDPDDGTTFFEPVLLVGASPGMRCVAEESFAPILPVTTFDVEAEAVELANHASAGLAAYAFTRDLGRALRMSEALEFGMVGVNEAVISTEVAPFGGIKESGTGREGAAEGIDEYTEVKYVAVGGV</sequence>
<evidence type="ECO:0000259" key="8">
    <source>
        <dbReference type="Pfam" id="PF00171"/>
    </source>
</evidence>
<dbReference type="InterPro" id="IPR016162">
    <property type="entry name" value="Ald_DH_N"/>
</dbReference>
<dbReference type="AlphaFoldDB" id="A0A5A8CQD5"/>
<feature type="active site" evidence="6">
    <location>
        <position position="260"/>
    </location>
</feature>
<evidence type="ECO:0000256" key="7">
    <source>
        <dbReference type="RuleBase" id="RU003345"/>
    </source>
</evidence>
<gene>
    <name evidence="10" type="ORF">FNF28_02394</name>
    <name evidence="9" type="ORF">FNF31_06291</name>
</gene>
<dbReference type="InterPro" id="IPR016163">
    <property type="entry name" value="Ald_DH_C"/>
</dbReference>
<name>A0A5A8CQD5_CAFRO</name>
<evidence type="ECO:0000313" key="10">
    <source>
        <dbReference type="EMBL" id="KAA0168654.1"/>
    </source>
</evidence>
<dbReference type="InterPro" id="IPR050740">
    <property type="entry name" value="Aldehyde_DH_Superfamily"/>
</dbReference>
<dbReference type="SUPFAM" id="SSF53720">
    <property type="entry name" value="ALDH-like"/>
    <property type="match status" value="1"/>
</dbReference>
<dbReference type="PANTHER" id="PTHR43353:SF5">
    <property type="entry name" value="SUCCINATE-SEMIALDEHYDE DEHYDROGENASE, MITOCHONDRIAL"/>
    <property type="match status" value="1"/>
</dbReference>
<feature type="domain" description="Aldehyde dehydrogenase" evidence="8">
    <location>
        <begin position="26"/>
        <end position="503"/>
    </location>
</feature>
<dbReference type="InterPro" id="IPR015590">
    <property type="entry name" value="Aldehyde_DH_dom"/>
</dbReference>
<evidence type="ECO:0000256" key="2">
    <source>
        <dbReference type="ARBA" id="ARBA00013051"/>
    </source>
</evidence>